<dbReference type="Pfam" id="PF02845">
    <property type="entry name" value="CUE"/>
    <property type="match status" value="1"/>
</dbReference>
<dbReference type="STRING" id="857566.A0A1E3PK81"/>
<gene>
    <name evidence="3" type="ORF">NADFUDRAFT_50995</name>
</gene>
<dbReference type="PANTHER" id="PTHR21494">
    <property type="entry name" value="ACTIVATING SIGNAL COINTEGRATOR 1 COMPLEX SUBUNIT 2 ASC-1 COMPLEX SUBUNIT P100"/>
    <property type="match status" value="1"/>
</dbReference>
<accession>A0A1E3PK81</accession>
<feature type="region of interest" description="Disordered" evidence="1">
    <location>
        <begin position="557"/>
        <end position="656"/>
    </location>
</feature>
<dbReference type="InterPro" id="IPR041808">
    <property type="entry name" value="Cue3_CUE"/>
</dbReference>
<dbReference type="PANTHER" id="PTHR21494:SF0">
    <property type="entry name" value="ACTIVATING SIGNAL COINTEGRATOR 1 COMPLEX SUBUNIT 2"/>
    <property type="match status" value="1"/>
</dbReference>
<evidence type="ECO:0000313" key="3">
    <source>
        <dbReference type="EMBL" id="ODQ65710.1"/>
    </source>
</evidence>
<feature type="domain" description="CUE" evidence="2">
    <location>
        <begin position="325"/>
        <end position="369"/>
    </location>
</feature>
<keyword evidence="4" id="KW-1185">Reference proteome</keyword>
<dbReference type="GO" id="GO:0043130">
    <property type="term" value="F:ubiquitin binding"/>
    <property type="evidence" value="ECO:0007669"/>
    <property type="project" value="InterPro"/>
</dbReference>
<dbReference type="InterPro" id="IPR052586">
    <property type="entry name" value="ASCC2"/>
</dbReference>
<organism evidence="3 4">
    <name type="scientific">Nadsonia fulvescens var. elongata DSM 6958</name>
    <dbReference type="NCBI Taxonomy" id="857566"/>
    <lineage>
        <taxon>Eukaryota</taxon>
        <taxon>Fungi</taxon>
        <taxon>Dikarya</taxon>
        <taxon>Ascomycota</taxon>
        <taxon>Saccharomycotina</taxon>
        <taxon>Dipodascomycetes</taxon>
        <taxon>Dipodascales</taxon>
        <taxon>Dipodascales incertae sedis</taxon>
        <taxon>Nadsonia</taxon>
    </lineage>
</organism>
<sequence>MNIQIAPFPSEEVRRTLEFQPDVWVDLIKMWTKVIQYFVQVSLEASSVDNSGNYDHGLAPRSPAPPSMVTFIESYLQERAKYNDDGGEFDQSMDAGVYKALEELNVAIFQLVVKVQYVTISPDSLWNLLVSYSDSGDVNLHADLVSYIASDLIVFVHAIRSSILIKLQSSPRAFSDVKKSRDLESLARLIAGSPSISSTLCNDNWLQELNDIFLWAVSSGEAPDPANLSKAVLNVAFITLLALPVRNMGGIFDTISTKSEFAMLFSALLKLTNFVNKIRAKKNIKDHILILLDNAYSSLPSPPSLDGSDANNANSHQLYSSTILVSPENVSTIQDLFPQITVGQINTLFESHGNSIERVTEYLLENMEDIDSIPETNLPEAVNYNSQSKTYSGRTIYDNEDDEFSTGIVDRSKLIFGKKAPLQISSTDLDHQSKQRTLEAALKLVYEKDEDERDDTYDTIEAGVDDNTADGDIVSDKSSNESSVDKVESYLWSLYCRNKEAFSKDARKSKERKDTKTFTGWTDEQIEGWGKILLKDPRRERHYTTKYEFRGNVYTKPLTSYRKPKPTDDDDTEETNYQPQFTNGPKNHNSNGSHHTNIANSKGKGKQSGGGAEKGASNPNSKRGFAKKEQSKARTGNHSRKDGHSKKMAKAGVIPS</sequence>
<dbReference type="AlphaFoldDB" id="A0A1E3PK81"/>
<dbReference type="InterPro" id="IPR003892">
    <property type="entry name" value="CUE"/>
</dbReference>
<dbReference type="CDD" id="cd14373">
    <property type="entry name" value="CUE_Cue3p_like"/>
    <property type="match status" value="1"/>
</dbReference>
<evidence type="ECO:0000256" key="1">
    <source>
        <dbReference type="SAM" id="MobiDB-lite"/>
    </source>
</evidence>
<dbReference type="EMBL" id="KV454409">
    <property type="protein sequence ID" value="ODQ65710.1"/>
    <property type="molecule type" value="Genomic_DNA"/>
</dbReference>
<feature type="compositionally biased region" description="Polar residues" evidence="1">
    <location>
        <begin position="576"/>
        <end position="598"/>
    </location>
</feature>
<name>A0A1E3PK81_9ASCO</name>
<evidence type="ECO:0000313" key="4">
    <source>
        <dbReference type="Proteomes" id="UP000095009"/>
    </source>
</evidence>
<evidence type="ECO:0000259" key="2">
    <source>
        <dbReference type="PROSITE" id="PS51140"/>
    </source>
</evidence>
<reference evidence="3 4" key="1">
    <citation type="journal article" date="2016" name="Proc. Natl. Acad. Sci. U.S.A.">
        <title>Comparative genomics of biotechnologically important yeasts.</title>
        <authorList>
            <person name="Riley R."/>
            <person name="Haridas S."/>
            <person name="Wolfe K.H."/>
            <person name="Lopes M.R."/>
            <person name="Hittinger C.T."/>
            <person name="Goeker M."/>
            <person name="Salamov A.A."/>
            <person name="Wisecaver J.H."/>
            <person name="Long T.M."/>
            <person name="Calvey C.H."/>
            <person name="Aerts A.L."/>
            <person name="Barry K.W."/>
            <person name="Choi C."/>
            <person name="Clum A."/>
            <person name="Coughlan A.Y."/>
            <person name="Deshpande S."/>
            <person name="Douglass A.P."/>
            <person name="Hanson S.J."/>
            <person name="Klenk H.-P."/>
            <person name="LaButti K.M."/>
            <person name="Lapidus A."/>
            <person name="Lindquist E.A."/>
            <person name="Lipzen A.M."/>
            <person name="Meier-Kolthoff J.P."/>
            <person name="Ohm R.A."/>
            <person name="Otillar R.P."/>
            <person name="Pangilinan J.L."/>
            <person name="Peng Y."/>
            <person name="Rokas A."/>
            <person name="Rosa C.A."/>
            <person name="Scheuner C."/>
            <person name="Sibirny A.A."/>
            <person name="Slot J.C."/>
            <person name="Stielow J.B."/>
            <person name="Sun H."/>
            <person name="Kurtzman C.P."/>
            <person name="Blackwell M."/>
            <person name="Grigoriev I.V."/>
            <person name="Jeffries T.W."/>
        </authorList>
    </citation>
    <scope>NUCLEOTIDE SEQUENCE [LARGE SCALE GENOMIC DNA]</scope>
    <source>
        <strain evidence="3 4">DSM 6958</strain>
    </source>
</reference>
<proteinExistence type="predicted"/>
<dbReference type="Proteomes" id="UP000095009">
    <property type="component" value="Unassembled WGS sequence"/>
</dbReference>
<dbReference type="OrthoDB" id="5577209at2759"/>
<dbReference type="PROSITE" id="PS51140">
    <property type="entry name" value="CUE"/>
    <property type="match status" value="1"/>
</dbReference>
<protein>
    <recommendedName>
        <fullName evidence="2">CUE domain-containing protein</fullName>
    </recommendedName>
</protein>
<feature type="compositionally biased region" description="Basic residues" evidence="1">
    <location>
        <begin position="635"/>
        <end position="649"/>
    </location>
</feature>